<dbReference type="Pfam" id="PF00078">
    <property type="entry name" value="RVT_1"/>
    <property type="match status" value="1"/>
</dbReference>
<dbReference type="PANTHER" id="PTHR24559">
    <property type="entry name" value="TRANSPOSON TY3-I GAG-POL POLYPROTEIN"/>
    <property type="match status" value="1"/>
</dbReference>
<dbReference type="OrthoDB" id="5988675at2759"/>
<dbReference type="InterPro" id="IPR043502">
    <property type="entry name" value="DNA/RNA_pol_sf"/>
</dbReference>
<organism evidence="3 4">
    <name type="scientific">Thelohanellus kitauei</name>
    <name type="common">Myxosporean</name>
    <dbReference type="NCBI Taxonomy" id="669202"/>
    <lineage>
        <taxon>Eukaryota</taxon>
        <taxon>Metazoa</taxon>
        <taxon>Cnidaria</taxon>
        <taxon>Myxozoa</taxon>
        <taxon>Myxosporea</taxon>
        <taxon>Bivalvulida</taxon>
        <taxon>Platysporina</taxon>
        <taxon>Myxobolidae</taxon>
        <taxon>Thelohanellus</taxon>
    </lineage>
</organism>
<dbReference type="Gene3D" id="3.30.70.270">
    <property type="match status" value="1"/>
</dbReference>
<evidence type="ECO:0000256" key="1">
    <source>
        <dbReference type="SAM" id="MobiDB-lite"/>
    </source>
</evidence>
<dbReference type="InterPro" id="IPR043128">
    <property type="entry name" value="Rev_trsase/Diguanyl_cyclase"/>
</dbReference>
<dbReference type="InterPro" id="IPR036397">
    <property type="entry name" value="RNaseH_sf"/>
</dbReference>
<proteinExistence type="predicted"/>
<dbReference type="SUPFAM" id="SSF56672">
    <property type="entry name" value="DNA/RNA polymerases"/>
    <property type="match status" value="1"/>
</dbReference>
<dbReference type="InterPro" id="IPR053134">
    <property type="entry name" value="RNA-dir_DNA_polymerase"/>
</dbReference>
<evidence type="ECO:0000313" key="3">
    <source>
        <dbReference type="EMBL" id="KII72194.1"/>
    </source>
</evidence>
<gene>
    <name evidence="3" type="ORF">RF11_04174</name>
</gene>
<reference evidence="3 4" key="1">
    <citation type="journal article" date="2014" name="Genome Biol. Evol.">
        <title>The genome of the myxosporean Thelohanellus kitauei shows adaptations to nutrient acquisition within its fish host.</title>
        <authorList>
            <person name="Yang Y."/>
            <person name="Xiong J."/>
            <person name="Zhou Z."/>
            <person name="Huo F."/>
            <person name="Miao W."/>
            <person name="Ran C."/>
            <person name="Liu Y."/>
            <person name="Zhang J."/>
            <person name="Feng J."/>
            <person name="Wang M."/>
            <person name="Wang M."/>
            <person name="Wang L."/>
            <person name="Yao B."/>
        </authorList>
    </citation>
    <scope>NUCLEOTIDE SEQUENCE [LARGE SCALE GENOMIC DNA]</scope>
    <source>
        <strain evidence="3">Wuqing</strain>
    </source>
</reference>
<dbReference type="EMBL" id="JWZT01001334">
    <property type="protein sequence ID" value="KII72194.1"/>
    <property type="molecule type" value="Genomic_DNA"/>
</dbReference>
<feature type="region of interest" description="Disordered" evidence="1">
    <location>
        <begin position="74"/>
        <end position="106"/>
    </location>
</feature>
<dbReference type="Gene3D" id="3.10.10.10">
    <property type="entry name" value="HIV Type 1 Reverse Transcriptase, subunit A, domain 1"/>
    <property type="match status" value="1"/>
</dbReference>
<comment type="caution">
    <text evidence="3">The sequence shown here is derived from an EMBL/GenBank/DDBJ whole genome shotgun (WGS) entry which is preliminary data.</text>
</comment>
<accession>A0A0C2J2Z6</accession>
<evidence type="ECO:0000313" key="4">
    <source>
        <dbReference type="Proteomes" id="UP000031668"/>
    </source>
</evidence>
<evidence type="ECO:0000259" key="2">
    <source>
        <dbReference type="Pfam" id="PF00078"/>
    </source>
</evidence>
<keyword evidence="4" id="KW-1185">Reference proteome</keyword>
<dbReference type="InterPro" id="IPR012337">
    <property type="entry name" value="RNaseH-like_sf"/>
</dbReference>
<dbReference type="CDD" id="cd01647">
    <property type="entry name" value="RT_LTR"/>
    <property type="match status" value="1"/>
</dbReference>
<dbReference type="Gene3D" id="3.30.420.10">
    <property type="entry name" value="Ribonuclease H-like superfamily/Ribonuclease H"/>
    <property type="match status" value="1"/>
</dbReference>
<feature type="domain" description="Reverse transcriptase" evidence="2">
    <location>
        <begin position="250"/>
        <end position="381"/>
    </location>
</feature>
<protein>
    <recommendedName>
        <fullName evidence="2">Reverse transcriptase domain-containing protein</fullName>
    </recommendedName>
</protein>
<dbReference type="PANTHER" id="PTHR24559:SF444">
    <property type="entry name" value="REVERSE TRANSCRIPTASE DOMAIN-CONTAINING PROTEIN"/>
    <property type="match status" value="1"/>
</dbReference>
<dbReference type="SUPFAM" id="SSF53098">
    <property type="entry name" value="Ribonuclease H-like"/>
    <property type="match status" value="1"/>
</dbReference>
<dbReference type="InterPro" id="IPR000477">
    <property type="entry name" value="RT_dom"/>
</dbReference>
<dbReference type="AlphaFoldDB" id="A0A0C2J2Z6"/>
<sequence length="512" mass="59117">MDIQFKEDEPINSHMPIVENLAILKKWTNGQTLSQVTLATPDNLRLEFAKMHDEMKVFKTLAINLMDENRRVDSNEELTSRGSVMGGDMLKNSSLKKHPSEKLDRSRAHSINSEGISSHSLIAATKQGTQNDKLDDILDILRSLGSENTNKRTIHLSDQELTRVCRDRMRRNFRGLDHINTVEEPITIKDHIDDEDRQDIYDGLIDTGANKTLIDFNLVHKFNKLYYYFAVNGASGKVEVHIEPLSRSFPKNDNSRRFAIDYRKLKNNISQDSYLLHNIQLLIDRLGRTSIFSQLDLKNAYWQMPFAEGDKHKTAFSAGPGWGIYDFNGMQLGLNNTPATFQSIIDQILSEFPFVCAYIHDFVPFSNSFDEHKTHLKKTKEIDLFCYSRNGFTKWVKEFANPDQTSLPVNGCNLQIISRFCVPKLHSDQGPNFESETIKMLCSEWGIKKTRSITERNVKTLKPRIKQIAENNYTRWDEKLPEILFSMRTHNFKIDWICSHVFSIQKETTISN</sequence>
<dbReference type="GO" id="GO:0006259">
    <property type="term" value="P:DNA metabolic process"/>
    <property type="evidence" value="ECO:0007669"/>
    <property type="project" value="UniProtKB-ARBA"/>
</dbReference>
<name>A0A0C2J2Z6_THEKT</name>
<dbReference type="GO" id="GO:0003676">
    <property type="term" value="F:nucleic acid binding"/>
    <property type="evidence" value="ECO:0007669"/>
    <property type="project" value="InterPro"/>
</dbReference>
<dbReference type="Proteomes" id="UP000031668">
    <property type="component" value="Unassembled WGS sequence"/>
</dbReference>